<evidence type="ECO:0000256" key="5">
    <source>
        <dbReference type="ARBA" id="ARBA00011271"/>
    </source>
</evidence>
<comment type="pathway">
    <text evidence="3 7">Amino-acid biosynthesis; L-leucine biosynthesis; L-leucine from 3-methyl-2-oxobutanoate: step 2/4.</text>
</comment>
<keyword evidence="7" id="KW-0100">Branched-chain amino acid biosynthesis</keyword>
<dbReference type="GO" id="GO:0009098">
    <property type="term" value="P:L-leucine biosynthetic process"/>
    <property type="evidence" value="ECO:0007669"/>
    <property type="project" value="UniProtKB-UniRule"/>
</dbReference>
<evidence type="ECO:0000313" key="10">
    <source>
        <dbReference type="Proteomes" id="UP000234341"/>
    </source>
</evidence>
<dbReference type="Pfam" id="PF00694">
    <property type="entry name" value="Aconitase_C"/>
    <property type="match status" value="1"/>
</dbReference>
<evidence type="ECO:0000313" key="9">
    <source>
        <dbReference type="EMBL" id="PLP97078.1"/>
    </source>
</evidence>
<evidence type="ECO:0000256" key="6">
    <source>
        <dbReference type="ARBA" id="ARBA00023239"/>
    </source>
</evidence>
<accession>A0A2N5C4E2</accession>
<dbReference type="InterPro" id="IPR000573">
    <property type="entry name" value="AconitaseA/IPMdHydase_ssu_swvl"/>
</dbReference>
<comment type="catalytic activity">
    <reaction evidence="1 7">
        <text>(2R,3S)-3-isopropylmalate = (2S)-2-isopropylmalate</text>
        <dbReference type="Rhea" id="RHEA:32287"/>
        <dbReference type="ChEBI" id="CHEBI:1178"/>
        <dbReference type="ChEBI" id="CHEBI:35121"/>
        <dbReference type="EC" id="4.2.1.33"/>
    </reaction>
</comment>
<dbReference type="EC" id="4.2.1.33" evidence="7"/>
<dbReference type="PANTHER" id="PTHR43345:SF2">
    <property type="entry name" value="3-ISOPROPYLMALATE DEHYDRATASE SMALL SUBUNIT 1"/>
    <property type="match status" value="1"/>
</dbReference>
<evidence type="ECO:0000259" key="8">
    <source>
        <dbReference type="Pfam" id="PF00694"/>
    </source>
</evidence>
<comment type="subunit">
    <text evidence="5 7">Heterodimer of LeuC and LeuD.</text>
</comment>
<comment type="caution">
    <text evidence="9">The sequence shown here is derived from an EMBL/GenBank/DDBJ whole genome shotgun (WGS) entry which is preliminary data.</text>
</comment>
<dbReference type="EMBL" id="PJRP01000020">
    <property type="protein sequence ID" value="PLP97078.1"/>
    <property type="molecule type" value="Genomic_DNA"/>
</dbReference>
<gene>
    <name evidence="7" type="primary">leuD</name>
    <name evidence="9" type="ORF">CYJ10_28755</name>
</gene>
<reference evidence="9 10" key="1">
    <citation type="submission" date="2017-12" db="EMBL/GenBank/DDBJ databases">
        <title>Genome sequence of the active heterotrophic nitrifier-denitrifier, Cupriavidus pauculus UM1.</title>
        <authorList>
            <person name="Putonti C."/>
            <person name="Castignetti D."/>
        </authorList>
    </citation>
    <scope>NUCLEOTIDE SEQUENCE [LARGE SCALE GENOMIC DNA]</scope>
    <source>
        <strain evidence="9 10">UM1</strain>
    </source>
</reference>
<dbReference type="UniPathway" id="UPA00048">
    <property type="reaction ID" value="UER00071"/>
</dbReference>
<evidence type="ECO:0000256" key="3">
    <source>
        <dbReference type="ARBA" id="ARBA00004729"/>
    </source>
</evidence>
<evidence type="ECO:0000256" key="1">
    <source>
        <dbReference type="ARBA" id="ARBA00000491"/>
    </source>
</evidence>
<evidence type="ECO:0000256" key="7">
    <source>
        <dbReference type="HAMAP-Rule" id="MF_01032"/>
    </source>
</evidence>
<dbReference type="InterPro" id="IPR033940">
    <property type="entry name" value="IPMI_Swivel"/>
</dbReference>
<dbReference type="InterPro" id="IPR050075">
    <property type="entry name" value="LeuD"/>
</dbReference>
<comment type="similarity">
    <text evidence="4 7">Belongs to the LeuD family. LeuD type 2 subfamily.</text>
</comment>
<dbReference type="NCBIfam" id="TIGR02087">
    <property type="entry name" value="LEUD_arch"/>
    <property type="match status" value="1"/>
</dbReference>
<comment type="function">
    <text evidence="2 7">Catalyzes the isomerization between 2-isopropylmalate and 3-isopropylmalate, via the formation of 2-isopropylmaleate.</text>
</comment>
<sequence>MTPAPDFSHPPAGRIWCFGNDVDTDAMAPGPYMKSGLDELASHCLENLRAEFPTHVRPGDIVVAGTNFGMGSSREQAAQALRHLGVAAVLAQSFAGLFYRNAINIGLPVLVCRQADTLVDATRATFDLDGAQLRLEDGSRVACEPVPDFLRALLHAGGLVPHLKSRLSGQTDRP</sequence>
<evidence type="ECO:0000256" key="2">
    <source>
        <dbReference type="ARBA" id="ARBA00002695"/>
    </source>
</evidence>
<organism evidence="9 10">
    <name type="scientific">Cupriavidus pauculus</name>
    <dbReference type="NCBI Taxonomy" id="82633"/>
    <lineage>
        <taxon>Bacteria</taxon>
        <taxon>Pseudomonadati</taxon>
        <taxon>Pseudomonadota</taxon>
        <taxon>Betaproteobacteria</taxon>
        <taxon>Burkholderiales</taxon>
        <taxon>Burkholderiaceae</taxon>
        <taxon>Cupriavidus</taxon>
    </lineage>
</organism>
<dbReference type="Gene3D" id="3.20.19.10">
    <property type="entry name" value="Aconitase, domain 4"/>
    <property type="match status" value="1"/>
</dbReference>
<dbReference type="GO" id="GO:0003861">
    <property type="term" value="F:3-isopropylmalate dehydratase activity"/>
    <property type="evidence" value="ECO:0007669"/>
    <property type="project" value="UniProtKB-UniRule"/>
</dbReference>
<dbReference type="CDD" id="cd01577">
    <property type="entry name" value="IPMI_Swivel"/>
    <property type="match status" value="1"/>
</dbReference>
<dbReference type="RefSeq" id="WP_101684840.1">
    <property type="nucleotide sequence ID" value="NZ_PJRP01000020.1"/>
</dbReference>
<dbReference type="HAMAP" id="MF_01032">
    <property type="entry name" value="LeuD_type2"/>
    <property type="match status" value="1"/>
</dbReference>
<keyword evidence="7" id="KW-0028">Amino-acid biosynthesis</keyword>
<dbReference type="SUPFAM" id="SSF52016">
    <property type="entry name" value="LeuD/IlvD-like"/>
    <property type="match status" value="1"/>
</dbReference>
<dbReference type="STRING" id="82633.GCA_000974605_04512"/>
<feature type="domain" description="Aconitase A/isopropylmalate dehydratase small subunit swivel" evidence="8">
    <location>
        <begin position="46"/>
        <end position="107"/>
    </location>
</feature>
<dbReference type="OrthoDB" id="9777465at2"/>
<dbReference type="Proteomes" id="UP000234341">
    <property type="component" value="Unassembled WGS sequence"/>
</dbReference>
<keyword evidence="6 7" id="KW-0456">Lyase</keyword>
<proteinExistence type="inferred from homology"/>
<dbReference type="InterPro" id="IPR015928">
    <property type="entry name" value="Aconitase/3IPM_dehydase_swvl"/>
</dbReference>
<name>A0A2N5C4E2_9BURK</name>
<keyword evidence="7" id="KW-0432">Leucine biosynthesis</keyword>
<dbReference type="AlphaFoldDB" id="A0A2N5C4E2"/>
<protein>
    <recommendedName>
        <fullName evidence="7">3-isopropylmalate dehydratase small subunit</fullName>
        <ecNumber evidence="7">4.2.1.33</ecNumber>
    </recommendedName>
    <alternativeName>
        <fullName evidence="7">Alpha-IPM isomerase</fullName>
        <shortName evidence="7">IPMI</shortName>
    </alternativeName>
    <alternativeName>
        <fullName evidence="7">Isopropylmalate isomerase</fullName>
    </alternativeName>
</protein>
<evidence type="ECO:0000256" key="4">
    <source>
        <dbReference type="ARBA" id="ARBA00009869"/>
    </source>
</evidence>
<dbReference type="PANTHER" id="PTHR43345">
    <property type="entry name" value="3-ISOPROPYLMALATE DEHYDRATASE SMALL SUBUNIT 2-RELATED-RELATED"/>
    <property type="match status" value="1"/>
</dbReference>
<dbReference type="InterPro" id="IPR011827">
    <property type="entry name" value="LeuD_type2/HacB/DmdB"/>
</dbReference>